<sequence>MNILHILLTAQCLCIAQTQGFNVKTAGAKIFSGHTADEFGYTVQQLSNDQGKWLLVGSPWSGYPQNRKGDLYKCDITASRRATCQKLQLADSVSIDGVQSININMSLGLTLTPTAKRNTLMTCGPLWAQRCGSQNFYPGVCAEVSPQFTLQSAFSPAVQTCGGPMDVAIVLDGSNSIYPWPDVVKFLIKLLENLDIGPDKTRVSIMQYSEDLSFLYPFSSDQNKDKVLSAASGIDQKTGVETNTFAALDNVRQTAFLKGNGGRPGATKVLVIVTDGESSDGHKGQEIIERCNKDGIIRFGIAILKESANIKKFVEEIELIASTPTENYMFNVSSEQALINIAGTLGDRIFNIEGTSQGQEFQLEMSQVGFSAHQTNKKDVIMLGAVGAYGWTGTVVHQTAGKSQILLKNAFAKTLDDRNHSSLLGYSVTSVTDGSSEFYVAGAPRAVHRGQVVVYSINSQNQPIIIDSQRGDQIGSYFGSVLCPLDVDADGVTDLLLVGAPMYMSEDKSETGRVYLFTITKGILSNQGSLEGPSASENARFGTAIISVPDLNLDGFSDVVVGAPLEGNGQGAIYIYYGNRKTIRKQSSQIILGSKLDPGLQFFGRSLDSREDMNGDSIPDISVGGAGKAVQLWSREVAVVATTVSFSPEKISILSKPCTFGGRMVSCFTAKVCFRSTIRPKVLVGKVDIKYNLTLDADLQSSRATSRAQFDNSERLIQKTVSVSDKETCVDHNVYVQETPDFVSPVALRVDISPQNPDTGPALDAFQPKAWEFFIPFVKDCGSDDKCSCDLKLTVKAINASSSSALLVSPERRRLSFIVTVMNKKENAYNTRVSANFSSNLFYASFTPPRDNTEVKCSSKTDSFDCQVGYPALMPGQTVTFEINFDFNLNQLEKQAVVSFEVQSDNEEEVTSDNKVSLSIPVQYDAEIILTRDTNLDFCSIGPEDQVKHTVSGFYAIGPEFNIALRVSTGTFPINQAHLTVSLPTSTKAGNPLLYVTSAKTAPVVNVRCDSSSLIDPLKISEKTHTASFTKESFRGTKELNCNTAKCETMTCILKDLEIKTNYFVNITTRMWNGTFAFADFQTVLVAGSSEIQTSQPDLIVVKHKQQIKITVSKGGALGDIPIGIIIGSVIGGLLLLALATVILWKVGFFKRKLLPQANQPDPAEQQGFSIDNTQGFNVGTSGAKIFSVSPAEQFGYSVQQFSNSQGKWLLVGSPWKGYPQNRKGEIYKCDINSPGASCQSLNLQNSVNVPTISNSNNINMSLGLTLIPTTKNGGFMTCGPLWAQLCGSLYFYPGICAEVSPQFTLQSAFSPAAQICGSLMDIAIVLDGSNSIYPWEPIVAFLIKLLENLDIGPQSTQVTVMQYAVDTSFEFYLNSHRTKESMIKAASNIQQKQGLETNTFKAIDFARKNAFLTQNGGRPGATKVMVVVTDGESHDANLRNTVIPACQSQNITRFGIAVLGYYLRNDIDTSKLIAEIKSIASNPSEKYFFNVSEEAALIEIVGTLGDRIFNIEGTGDNFKMEMSQVGFSAHQTRNKDVILLGAAGAYNWIGTVVHQTAQKSDVLPKTAFEKVLDDRNHSSLLGYSVTSVTDGSSEFYVAGAPRAVHRGQVVVYSINSQNQPIIIDSQRGDQIGSYFGSVLCPLDVDTDGVTDLLLVGAPMYMSEDKSETGRVYLFTITKGILSNQGFLEGSLKNARFGTAIAAVPDLNLDGFSDVVVGAPLEGNGQGAIFIYYGDRKTIRKQSSQKIIGTKLDPALKYFGRSLDSSRDMNGDSIPDVAVGAFGKVLQLWSRGVAVVTAKVSFTPDKISILSKPCRYSGRQVSCFKAQVCFSATFKPANPLGPVYIKYNLTLDADLQSSRVSPRGHFSNLDRVLQKDISISTQDETPDLVNSIALRVDVILSYPDANPVLDVFSPTAWEFFIPFSKDCGPDDVCFSDLVLTVQSEETLGKTQLVVSQNKRRLSFTVTVMNRKENAYNARVSASYSSNLFYASVTPLTEGTEVKCTLMKESDTLICQVSYPALRTDQSVTFVVNFDFNLNQLQKTANVDFEALSDSAEETPADNKMSVSIPVQYNSEIVLSRESNIDVYLLEKDYSFATTVRSFKDIGPDFNFNLKVSTGTVPVSLVYLTVSLPNTTKAGNPLLYTTSIKTSPAEKIHCADSHLIDPFKISEKPYTARIREESFRRTDELNCKTATCRSMQCVLKDLEGKSDYYVNVTTNIWNGTFVMADFLYTVLSVRADIETSQPELLFIEQKHLQVEVKVSKPGAKGDVPVGAIIGSVIGGLLLLAAAVALLWKLGFFKRKYQPMMNAAENGAENEEEHQELQENSETP</sequence>
<evidence type="ECO:0000256" key="9">
    <source>
        <dbReference type="ARBA" id="ARBA00022989"/>
    </source>
</evidence>
<evidence type="ECO:0000256" key="1">
    <source>
        <dbReference type="ARBA" id="ARBA00004479"/>
    </source>
</evidence>
<dbReference type="Gene3D" id="2.60.40.1530">
    <property type="entry name" value="ntegrin, alpha v. Chain A, domain 4"/>
    <property type="match status" value="2"/>
</dbReference>
<dbReference type="InterPro" id="IPR002035">
    <property type="entry name" value="VWF_A"/>
</dbReference>
<feature type="domain" description="VWFA" evidence="17">
    <location>
        <begin position="1322"/>
        <end position="1505"/>
    </location>
</feature>
<keyword evidence="8 16" id="KW-0130">Cell adhesion</keyword>
<dbReference type="Gene3D" id="2.130.10.130">
    <property type="entry name" value="Integrin alpha, N-terminal"/>
    <property type="match status" value="3"/>
</dbReference>
<dbReference type="InterPro" id="IPR032695">
    <property type="entry name" value="Integrin_dom_sf"/>
</dbReference>
<dbReference type="InterPro" id="IPR018184">
    <property type="entry name" value="Integrin_alpha_C_CS"/>
</dbReference>
<keyword evidence="3 16" id="KW-0812">Transmembrane</keyword>
<keyword evidence="11 16" id="KW-0472">Membrane</keyword>
<evidence type="ECO:0000256" key="15">
    <source>
        <dbReference type="PROSITE-ProRule" id="PRU00803"/>
    </source>
</evidence>
<dbReference type="PRINTS" id="PR00453">
    <property type="entry name" value="VWFADOMAIN"/>
</dbReference>
<feature type="chain" id="PRO_5041515394" description="VWFA domain-containing protein" evidence="16">
    <location>
        <begin position="21"/>
        <end position="2330"/>
    </location>
</feature>
<evidence type="ECO:0000256" key="8">
    <source>
        <dbReference type="ARBA" id="ARBA00022889"/>
    </source>
</evidence>
<proteinExistence type="inferred from homology"/>
<dbReference type="SUPFAM" id="SSF53300">
    <property type="entry name" value="vWA-like"/>
    <property type="match status" value="2"/>
</dbReference>
<dbReference type="EMBL" id="JAUYZG010000023">
    <property type="protein sequence ID" value="KAK2871395.1"/>
    <property type="molecule type" value="Genomic_DNA"/>
</dbReference>
<keyword evidence="10 16" id="KW-0401">Integrin</keyword>
<feature type="signal peptide" evidence="16">
    <location>
        <begin position="1"/>
        <end position="20"/>
    </location>
</feature>
<keyword evidence="4" id="KW-0479">Metal-binding</keyword>
<feature type="repeat" description="FG-GAP" evidence="15">
    <location>
        <begin position="1181"/>
        <end position="1239"/>
    </location>
</feature>
<feature type="repeat" description="FG-GAP" evidence="15">
    <location>
        <begin position="1620"/>
        <end position="1684"/>
    </location>
</feature>
<dbReference type="GO" id="GO:0007229">
    <property type="term" value="P:integrin-mediated signaling pathway"/>
    <property type="evidence" value="ECO:0007669"/>
    <property type="project" value="UniProtKB-KW"/>
</dbReference>
<feature type="repeat" description="FG-GAP" evidence="15">
    <location>
        <begin position="462"/>
        <end position="526"/>
    </location>
</feature>
<keyword evidence="7" id="KW-0106">Calcium</keyword>
<keyword evidence="12" id="KW-1015">Disulfide bond</keyword>
<name>A0AA88P6N6_9TELE</name>
<dbReference type="SMART" id="SM00327">
    <property type="entry name" value="VWA"/>
    <property type="match status" value="2"/>
</dbReference>
<comment type="caution">
    <text evidence="16">Lacks conserved residue(s) required for the propagation of feature annotation.</text>
</comment>
<evidence type="ECO:0000256" key="5">
    <source>
        <dbReference type="ARBA" id="ARBA00022729"/>
    </source>
</evidence>
<evidence type="ECO:0000256" key="12">
    <source>
        <dbReference type="ARBA" id="ARBA00023157"/>
    </source>
</evidence>
<evidence type="ECO:0000256" key="16">
    <source>
        <dbReference type="RuleBase" id="RU003762"/>
    </source>
</evidence>
<evidence type="ECO:0000256" key="2">
    <source>
        <dbReference type="ARBA" id="ARBA00008054"/>
    </source>
</evidence>
<feature type="repeat" description="FG-GAP" evidence="15">
    <location>
        <begin position="1685"/>
        <end position="1741"/>
    </location>
</feature>
<dbReference type="Gene3D" id="2.60.40.1460">
    <property type="entry name" value="Integrin domains. Chain A, domain 2"/>
    <property type="match status" value="2"/>
</dbReference>
<dbReference type="PROSITE" id="PS00242">
    <property type="entry name" value="INTEGRIN_ALPHA"/>
    <property type="match status" value="2"/>
</dbReference>
<dbReference type="PANTHER" id="PTHR23220:SF23">
    <property type="entry name" value="INTEGRIN ALPHA-2"/>
    <property type="match status" value="1"/>
</dbReference>
<dbReference type="PANTHER" id="PTHR23220">
    <property type="entry name" value="INTEGRIN ALPHA"/>
    <property type="match status" value="1"/>
</dbReference>
<dbReference type="Proteomes" id="UP001187343">
    <property type="component" value="Unassembled WGS sequence"/>
</dbReference>
<keyword evidence="5 16" id="KW-0732">Signal</keyword>
<dbReference type="Pfam" id="PF20805">
    <property type="entry name" value="Integrin_A_Ig_2"/>
    <property type="match status" value="2"/>
</dbReference>
<dbReference type="GO" id="GO:0005178">
    <property type="term" value="F:integrin binding"/>
    <property type="evidence" value="ECO:0007669"/>
    <property type="project" value="TreeGrafter"/>
</dbReference>
<dbReference type="InterPro" id="IPR036465">
    <property type="entry name" value="vWFA_dom_sf"/>
</dbReference>
<accession>A0AA88P6N6</accession>
<dbReference type="SMART" id="SM00191">
    <property type="entry name" value="Int_alpha"/>
    <property type="match status" value="10"/>
</dbReference>
<comment type="caution">
    <text evidence="18">The sequence shown here is derived from an EMBL/GenBank/DDBJ whole genome shotgun (WGS) entry which is preliminary data.</text>
</comment>
<evidence type="ECO:0000256" key="14">
    <source>
        <dbReference type="ARBA" id="ARBA00023180"/>
    </source>
</evidence>
<keyword evidence="9 16" id="KW-1133">Transmembrane helix</keyword>
<dbReference type="InterPro" id="IPR028994">
    <property type="entry name" value="Integrin_alpha_N"/>
</dbReference>
<evidence type="ECO:0000256" key="4">
    <source>
        <dbReference type="ARBA" id="ARBA00022723"/>
    </source>
</evidence>
<gene>
    <name evidence="18" type="ORF">Q8A67_023922</name>
</gene>
<evidence type="ECO:0000256" key="3">
    <source>
        <dbReference type="ARBA" id="ARBA00022692"/>
    </source>
</evidence>
<evidence type="ECO:0000256" key="6">
    <source>
        <dbReference type="ARBA" id="ARBA00022737"/>
    </source>
</evidence>
<evidence type="ECO:0000256" key="10">
    <source>
        <dbReference type="ARBA" id="ARBA00023037"/>
    </source>
</evidence>
<dbReference type="InterPro" id="IPR013649">
    <property type="entry name" value="Integrin_alpha_Ig-like_1"/>
</dbReference>
<feature type="transmembrane region" description="Helical" evidence="16">
    <location>
        <begin position="1121"/>
        <end position="1145"/>
    </location>
</feature>
<dbReference type="PROSITE" id="PS50234">
    <property type="entry name" value="VWFA"/>
    <property type="match status" value="2"/>
</dbReference>
<dbReference type="FunFam" id="3.40.50.410:FF:000012">
    <property type="entry name" value="Integrin, alpha 10"/>
    <property type="match status" value="2"/>
</dbReference>
<organism evidence="18 19">
    <name type="scientific">Cirrhinus molitorella</name>
    <name type="common">mud carp</name>
    <dbReference type="NCBI Taxonomy" id="172907"/>
    <lineage>
        <taxon>Eukaryota</taxon>
        <taxon>Metazoa</taxon>
        <taxon>Chordata</taxon>
        <taxon>Craniata</taxon>
        <taxon>Vertebrata</taxon>
        <taxon>Euteleostomi</taxon>
        <taxon>Actinopterygii</taxon>
        <taxon>Neopterygii</taxon>
        <taxon>Teleostei</taxon>
        <taxon>Ostariophysi</taxon>
        <taxon>Cypriniformes</taxon>
        <taxon>Cyprinidae</taxon>
        <taxon>Labeoninae</taxon>
        <taxon>Labeonini</taxon>
        <taxon>Cirrhinus</taxon>
    </lineage>
</organism>
<comment type="subcellular location">
    <subcellularLocation>
        <location evidence="1 16">Membrane</location>
        <topology evidence="1 16">Single-pass type I membrane protein</topology>
    </subcellularLocation>
</comment>
<feature type="repeat" description="FG-GAP" evidence="15">
    <location>
        <begin position="589"/>
        <end position="649"/>
    </location>
</feature>
<dbReference type="GO" id="GO:0046872">
    <property type="term" value="F:metal ion binding"/>
    <property type="evidence" value="ECO:0007669"/>
    <property type="project" value="UniProtKB-KW"/>
</dbReference>
<dbReference type="InterPro" id="IPR013517">
    <property type="entry name" value="FG-GAP"/>
</dbReference>
<reference evidence="18" key="1">
    <citation type="submission" date="2023-08" db="EMBL/GenBank/DDBJ databases">
        <title>Chromosome-level Genome Assembly of mud carp (Cirrhinus molitorella).</title>
        <authorList>
            <person name="Liu H."/>
        </authorList>
    </citation>
    <scope>NUCLEOTIDE SEQUENCE</scope>
    <source>
        <strain evidence="18">Prfri</strain>
        <tissue evidence="18">Muscle</tissue>
    </source>
</reference>
<feature type="repeat" description="FG-GAP" evidence="15">
    <location>
        <begin position="25"/>
        <end position="83"/>
    </location>
</feature>
<dbReference type="Gene3D" id="3.40.50.410">
    <property type="entry name" value="von Willebrand factor, type A domain"/>
    <property type="match status" value="2"/>
</dbReference>
<evidence type="ECO:0000256" key="11">
    <source>
        <dbReference type="ARBA" id="ARBA00023136"/>
    </source>
</evidence>
<evidence type="ECO:0000313" key="19">
    <source>
        <dbReference type="Proteomes" id="UP001187343"/>
    </source>
</evidence>
<dbReference type="Gene3D" id="2.60.40.1510">
    <property type="entry name" value="ntegrin, alpha v. Chain A, domain 3"/>
    <property type="match status" value="2"/>
</dbReference>
<dbReference type="GO" id="GO:0009897">
    <property type="term" value="C:external side of plasma membrane"/>
    <property type="evidence" value="ECO:0007669"/>
    <property type="project" value="TreeGrafter"/>
</dbReference>
<dbReference type="InterPro" id="IPR013519">
    <property type="entry name" value="Int_alpha_beta-p"/>
</dbReference>
<dbReference type="PRINTS" id="PR01185">
    <property type="entry name" value="INTEGRINA"/>
</dbReference>
<dbReference type="GO" id="GO:0007160">
    <property type="term" value="P:cell-matrix adhesion"/>
    <property type="evidence" value="ECO:0007669"/>
    <property type="project" value="TreeGrafter"/>
</dbReference>
<keyword evidence="6" id="KW-0677">Repeat</keyword>
<protein>
    <recommendedName>
        <fullName evidence="17">VWFA domain-containing protein</fullName>
    </recommendedName>
</protein>
<dbReference type="InterPro" id="IPR048286">
    <property type="entry name" value="Integrin_alpha_Ig-like_3"/>
</dbReference>
<evidence type="ECO:0000313" key="18">
    <source>
        <dbReference type="EMBL" id="KAK2871395.1"/>
    </source>
</evidence>
<evidence type="ECO:0000256" key="13">
    <source>
        <dbReference type="ARBA" id="ARBA00023170"/>
    </source>
</evidence>
<dbReference type="SUPFAM" id="SSF69318">
    <property type="entry name" value="Integrin alpha N-terminal domain"/>
    <property type="match status" value="2"/>
</dbReference>
<feature type="repeat" description="FG-GAP" evidence="15">
    <location>
        <begin position="1745"/>
        <end position="1805"/>
    </location>
</feature>
<keyword evidence="13 16" id="KW-0675">Receptor</keyword>
<evidence type="ECO:0000256" key="7">
    <source>
        <dbReference type="ARBA" id="ARBA00022837"/>
    </source>
</evidence>
<feature type="repeat" description="FG-GAP" evidence="15">
    <location>
        <begin position="527"/>
        <end position="585"/>
    </location>
</feature>
<dbReference type="GO" id="GO:0033627">
    <property type="term" value="P:cell adhesion mediated by integrin"/>
    <property type="evidence" value="ECO:0007669"/>
    <property type="project" value="TreeGrafter"/>
</dbReference>
<dbReference type="PROSITE" id="PS51470">
    <property type="entry name" value="FG_GAP"/>
    <property type="match status" value="8"/>
</dbReference>
<dbReference type="Pfam" id="PF00092">
    <property type="entry name" value="VWA"/>
    <property type="match status" value="2"/>
</dbReference>
<dbReference type="SUPFAM" id="SSF69179">
    <property type="entry name" value="Integrin domains"/>
    <property type="match status" value="6"/>
</dbReference>
<feature type="domain" description="VWFA" evidence="17">
    <location>
        <begin position="166"/>
        <end position="349"/>
    </location>
</feature>
<dbReference type="Gene3D" id="1.20.5.930">
    <property type="entry name" value="Bicelle-embedded integrin alpha(iib) transmembrane segment"/>
    <property type="match status" value="2"/>
</dbReference>
<keyword evidence="14" id="KW-0325">Glycoprotein</keyword>
<dbReference type="Pfam" id="PF08441">
    <property type="entry name" value="Integrin_A_Ig_1"/>
    <property type="match status" value="2"/>
</dbReference>
<dbReference type="Pfam" id="PF01839">
    <property type="entry name" value="FG-GAP"/>
    <property type="match status" value="4"/>
</dbReference>
<comment type="similarity">
    <text evidence="2 16">Belongs to the integrin alpha chain family.</text>
</comment>
<dbReference type="InterPro" id="IPR000413">
    <property type="entry name" value="Integrin_alpha"/>
</dbReference>
<keyword evidence="19" id="KW-1185">Reference proteome</keyword>
<dbReference type="GO" id="GO:0008305">
    <property type="term" value="C:integrin complex"/>
    <property type="evidence" value="ECO:0007669"/>
    <property type="project" value="InterPro"/>
</dbReference>
<dbReference type="Pfam" id="PF00357">
    <property type="entry name" value="Integrin_alpha"/>
    <property type="match status" value="2"/>
</dbReference>
<dbReference type="InterPro" id="IPR048285">
    <property type="entry name" value="Integrin_alpha_Ig-like_2"/>
</dbReference>
<feature type="transmembrane region" description="Helical" evidence="16">
    <location>
        <begin position="2272"/>
        <end position="2294"/>
    </location>
</feature>
<dbReference type="GO" id="GO:0098609">
    <property type="term" value="P:cell-cell adhesion"/>
    <property type="evidence" value="ECO:0007669"/>
    <property type="project" value="TreeGrafter"/>
</dbReference>
<evidence type="ECO:0000259" key="17">
    <source>
        <dbReference type="PROSITE" id="PS50234"/>
    </source>
</evidence>
<dbReference type="Pfam" id="PF20806">
    <property type="entry name" value="Integrin_A_Ig_3"/>
    <property type="match status" value="2"/>
</dbReference>